<accession>A0A7R9QRT5</accession>
<name>A0A7R9QRT5_9ACAR</name>
<organism evidence="1">
    <name type="scientific">Oppiella nova</name>
    <dbReference type="NCBI Taxonomy" id="334625"/>
    <lineage>
        <taxon>Eukaryota</taxon>
        <taxon>Metazoa</taxon>
        <taxon>Ecdysozoa</taxon>
        <taxon>Arthropoda</taxon>
        <taxon>Chelicerata</taxon>
        <taxon>Arachnida</taxon>
        <taxon>Acari</taxon>
        <taxon>Acariformes</taxon>
        <taxon>Sarcoptiformes</taxon>
        <taxon>Oribatida</taxon>
        <taxon>Brachypylina</taxon>
        <taxon>Oppioidea</taxon>
        <taxon>Oppiidae</taxon>
        <taxon>Oppiella</taxon>
    </lineage>
</organism>
<dbReference type="AlphaFoldDB" id="A0A7R9QRT5"/>
<sequence length="334" mass="38336">MTSSMVTTRANGAAYWLRLSPTPEGLGHINACIGIAQVLQEAGHRVVFAVKEHWKGKFASYGIEEVEMGGDLDELKPAVGDPVKFMAERIREAGFLSDIQPLEKLQKRMQFQNRIVDMYIKLDKTIEPVIPSVKPDVIFVDQYLSLPSIETSGIPYVWVWTANPLFMFDDDRAPPYYSGDKSEWKAFRETRDKGVYDIWKTYNDYVISRGCQPLKQLLFKNQTKCLNIYGFPQEMDYTDDRPLPKNFIRFDNLKRNEKLLAFEIPVPLRDRPGKLIYFSMGSMGGVDLDLMKRLVTILSKSKHRFIVSKGPLHEEYDLPVNMWGAATVPQIQLI</sequence>
<dbReference type="SUPFAM" id="SSF53756">
    <property type="entry name" value="UDP-Glycosyltransferase/glycogen phosphorylase"/>
    <property type="match status" value="1"/>
</dbReference>
<dbReference type="EMBL" id="CAJPVJ010009539">
    <property type="protein sequence ID" value="CAG2172653.1"/>
    <property type="molecule type" value="Genomic_DNA"/>
</dbReference>
<evidence type="ECO:0008006" key="3">
    <source>
        <dbReference type="Google" id="ProtNLM"/>
    </source>
</evidence>
<protein>
    <recommendedName>
        <fullName evidence="3">UDP-glycosyltransferase</fullName>
    </recommendedName>
</protein>
<evidence type="ECO:0000313" key="2">
    <source>
        <dbReference type="Proteomes" id="UP000728032"/>
    </source>
</evidence>
<dbReference type="Proteomes" id="UP000728032">
    <property type="component" value="Unassembled WGS sequence"/>
</dbReference>
<gene>
    <name evidence="1" type="ORF">ONB1V03_LOCUS12109</name>
</gene>
<dbReference type="EMBL" id="OC924364">
    <property type="protein sequence ID" value="CAD7655466.1"/>
    <property type="molecule type" value="Genomic_DNA"/>
</dbReference>
<keyword evidence="2" id="KW-1185">Reference proteome</keyword>
<evidence type="ECO:0000313" key="1">
    <source>
        <dbReference type="EMBL" id="CAD7655466.1"/>
    </source>
</evidence>
<proteinExistence type="predicted"/>
<dbReference type="OrthoDB" id="5835829at2759"/>
<dbReference type="Gene3D" id="3.40.50.2000">
    <property type="entry name" value="Glycogen Phosphorylase B"/>
    <property type="match status" value="2"/>
</dbReference>
<reference evidence="1" key="1">
    <citation type="submission" date="2020-11" db="EMBL/GenBank/DDBJ databases">
        <authorList>
            <person name="Tran Van P."/>
        </authorList>
    </citation>
    <scope>NUCLEOTIDE SEQUENCE</scope>
</reference>